<evidence type="ECO:0000313" key="3">
    <source>
        <dbReference type="Proteomes" id="UP000094165"/>
    </source>
</evidence>
<dbReference type="InterPro" id="IPR027417">
    <property type="entry name" value="P-loop_NTPase"/>
</dbReference>
<dbReference type="InterPro" id="IPR038727">
    <property type="entry name" value="NadR/Ttd14_AAA_dom"/>
</dbReference>
<dbReference type="AlphaFoldDB" id="A0A1E5CUZ1"/>
<protein>
    <submittedName>
        <fullName evidence="2">ATPase</fullName>
    </submittedName>
</protein>
<organism evidence="2 3">
    <name type="scientific">Vibrio genomosp. F6 str. FF-238</name>
    <dbReference type="NCBI Taxonomy" id="1191298"/>
    <lineage>
        <taxon>Bacteria</taxon>
        <taxon>Pseudomonadati</taxon>
        <taxon>Pseudomonadota</taxon>
        <taxon>Gammaproteobacteria</taxon>
        <taxon>Vibrionales</taxon>
        <taxon>Vibrionaceae</taxon>
        <taxon>Vibrio</taxon>
    </lineage>
</organism>
<dbReference type="Gene3D" id="3.40.50.300">
    <property type="entry name" value="P-loop containing nucleotide triphosphate hydrolases"/>
    <property type="match status" value="1"/>
</dbReference>
<dbReference type="RefSeq" id="WP_017053834.1">
    <property type="nucleotide sequence ID" value="NZ_AJYW02000219.1"/>
</dbReference>
<feature type="domain" description="NadR/Ttd14 AAA" evidence="1">
    <location>
        <begin position="4"/>
        <end position="165"/>
    </location>
</feature>
<dbReference type="Proteomes" id="UP000094165">
    <property type="component" value="Unassembled WGS sequence"/>
</dbReference>
<comment type="caution">
    <text evidence="2">The sequence shown here is derived from an EMBL/GenBank/DDBJ whole genome shotgun (WGS) entry which is preliminary data.</text>
</comment>
<dbReference type="Pfam" id="PF13521">
    <property type="entry name" value="AAA_28"/>
    <property type="match status" value="1"/>
</dbReference>
<keyword evidence="3" id="KW-1185">Reference proteome</keyword>
<gene>
    <name evidence="2" type="ORF">A130_06585</name>
</gene>
<proteinExistence type="predicted"/>
<evidence type="ECO:0000313" key="2">
    <source>
        <dbReference type="EMBL" id="OEE73725.1"/>
    </source>
</evidence>
<sequence length="183" mass="20511">MKPIVITGGPGAGKTTLANALGACGFKVYSEASRTLIEQQSQLDDGVLPWTNLPAFAELCLELMAEQKRAALADAKMSIMDRAIPDICAYLEQGEIEVSEPYRSESLDYHQKVFLCAPQREIYVQDDVRPHPFTEALEIHQKLVKVYQAFDYEVVNVPWGTVAERVEFILTELHVSSVEQYDC</sequence>
<dbReference type="SUPFAM" id="SSF52540">
    <property type="entry name" value="P-loop containing nucleoside triphosphate hydrolases"/>
    <property type="match status" value="1"/>
</dbReference>
<name>A0A1E5CUZ1_9VIBR</name>
<accession>A0A1E5CUZ1</accession>
<dbReference type="EMBL" id="AJYW02000219">
    <property type="protein sequence ID" value="OEE73725.1"/>
    <property type="molecule type" value="Genomic_DNA"/>
</dbReference>
<reference evidence="2 3" key="1">
    <citation type="journal article" date="2012" name="Science">
        <title>Ecological populations of bacteria act as socially cohesive units of antibiotic production and resistance.</title>
        <authorList>
            <person name="Cordero O.X."/>
            <person name="Wildschutte H."/>
            <person name="Kirkup B."/>
            <person name="Proehl S."/>
            <person name="Ngo L."/>
            <person name="Hussain F."/>
            <person name="Le Roux F."/>
            <person name="Mincer T."/>
            <person name="Polz M.F."/>
        </authorList>
    </citation>
    <scope>NUCLEOTIDE SEQUENCE [LARGE SCALE GENOMIC DNA]</scope>
    <source>
        <strain evidence="2 3">FF-238</strain>
    </source>
</reference>
<evidence type="ECO:0000259" key="1">
    <source>
        <dbReference type="Pfam" id="PF13521"/>
    </source>
</evidence>